<keyword evidence="1 3" id="KW-0547">Nucleotide-binding</keyword>
<evidence type="ECO:0000256" key="3">
    <source>
        <dbReference type="PROSITE-ProRule" id="PRU00492"/>
    </source>
</evidence>
<dbReference type="SUPFAM" id="SSF52980">
    <property type="entry name" value="Restriction endonuclease-like"/>
    <property type="match status" value="1"/>
</dbReference>
<protein>
    <submittedName>
        <fullName evidence="5">ATPase</fullName>
    </submittedName>
</protein>
<accession>A0A3A1N3F7</accession>
<dbReference type="InterPro" id="IPR011335">
    <property type="entry name" value="Restrct_endonuc-II-like"/>
</dbReference>
<dbReference type="InterPro" id="IPR005144">
    <property type="entry name" value="ATP-cone_dom"/>
</dbReference>
<reference evidence="5 6" key="1">
    <citation type="submission" date="2018-08" db="EMBL/GenBank/DDBJ databases">
        <title>Proposal of Muricauda 72 sp.nov. and Muricauda NH166 sp.nov., isolated from seawater.</title>
        <authorList>
            <person name="Cheng H."/>
            <person name="Wu Y.-H."/>
            <person name="Guo L.-L."/>
            <person name="Xu X.-W."/>
        </authorList>
    </citation>
    <scope>NUCLEOTIDE SEQUENCE [LARGE SCALE GENOMIC DNA]</scope>
    <source>
        <strain evidence="5 6">KCTC 22173</strain>
    </source>
</reference>
<evidence type="ECO:0000256" key="2">
    <source>
        <dbReference type="ARBA" id="ARBA00022840"/>
    </source>
</evidence>
<dbReference type="GO" id="GO:0005524">
    <property type="term" value="F:ATP binding"/>
    <property type="evidence" value="ECO:0007669"/>
    <property type="project" value="UniProtKB-UniRule"/>
</dbReference>
<dbReference type="PROSITE" id="PS51161">
    <property type="entry name" value="ATP_CONE"/>
    <property type="match status" value="1"/>
</dbReference>
<evidence type="ECO:0000313" key="5">
    <source>
        <dbReference type="EMBL" id="RIV30441.1"/>
    </source>
</evidence>
<proteinExistence type="predicted"/>
<organism evidence="5 6">
    <name type="scientific">Flagellimonas lutimaris</name>
    <dbReference type="NCBI Taxonomy" id="475082"/>
    <lineage>
        <taxon>Bacteria</taxon>
        <taxon>Pseudomonadati</taxon>
        <taxon>Bacteroidota</taxon>
        <taxon>Flavobacteriia</taxon>
        <taxon>Flavobacteriales</taxon>
        <taxon>Flavobacteriaceae</taxon>
        <taxon>Flagellimonas</taxon>
    </lineage>
</organism>
<dbReference type="RefSeq" id="WP_119609088.1">
    <property type="nucleotide sequence ID" value="NZ_QXFH01000077.1"/>
</dbReference>
<gene>
    <name evidence="5" type="ORF">D2V08_15185</name>
</gene>
<dbReference type="OrthoDB" id="320396at2"/>
<keyword evidence="6" id="KW-1185">Reference proteome</keyword>
<keyword evidence="2 3" id="KW-0067">ATP-binding</keyword>
<dbReference type="Gene3D" id="3.40.1350.10">
    <property type="match status" value="1"/>
</dbReference>
<evidence type="ECO:0000259" key="4">
    <source>
        <dbReference type="PROSITE" id="PS51161"/>
    </source>
</evidence>
<evidence type="ECO:0000313" key="6">
    <source>
        <dbReference type="Proteomes" id="UP000266067"/>
    </source>
</evidence>
<dbReference type="Proteomes" id="UP000266067">
    <property type="component" value="Unassembled WGS sequence"/>
</dbReference>
<feature type="domain" description="ATP-cone" evidence="4">
    <location>
        <begin position="6"/>
        <end position="84"/>
    </location>
</feature>
<dbReference type="AlphaFoldDB" id="A0A3A1N3F7"/>
<evidence type="ECO:0000256" key="1">
    <source>
        <dbReference type="ARBA" id="ARBA00022741"/>
    </source>
</evidence>
<dbReference type="GO" id="GO:0003676">
    <property type="term" value="F:nucleic acid binding"/>
    <property type="evidence" value="ECO:0007669"/>
    <property type="project" value="InterPro"/>
</dbReference>
<comment type="caution">
    <text evidence="5">The sequence shown here is derived from an EMBL/GenBank/DDBJ whole genome shotgun (WGS) entry which is preliminary data.</text>
</comment>
<name>A0A3A1N3F7_9FLAO</name>
<dbReference type="Pfam" id="PF03477">
    <property type="entry name" value="ATP-cone"/>
    <property type="match status" value="1"/>
</dbReference>
<dbReference type="InterPro" id="IPR011856">
    <property type="entry name" value="tRNA_endonuc-like_dom_sf"/>
</dbReference>
<sequence>MAIKEFHITKSSGEQVKFSLDKLKRSLQHSGASEDMVQEIVKRVQDELYPGISTREIHNRAFALLKKKKSIYASKYKLKKAIYELGPTGFPFERLIRGILHYSGYETKIGEMLQGNCVSHEIDVIAIKNEILNVIECKFHSDDGLKCNVKVPLYINSRYNDVKGPLNSQKERNFKATEGWVVTNTRFTNDALEYGKCAGLYLLSWDYPHGDGLKERIDRLRLYPITVSTLLSSREKHFLLEREIVLCRQLEKNSFLLDHLGVSNGRKQRILKEMKSLCNS</sequence>
<dbReference type="EMBL" id="QXFH01000077">
    <property type="protein sequence ID" value="RIV30441.1"/>
    <property type="molecule type" value="Genomic_DNA"/>
</dbReference>